<dbReference type="InterPro" id="IPR004424">
    <property type="entry name" value="IspE"/>
</dbReference>
<dbReference type="EC" id="2.7.1.148" evidence="2 10"/>
<dbReference type="KEGG" id="naci:NUH88_11105"/>
<feature type="domain" description="GHMP kinase C-terminal" evidence="12">
    <location>
        <begin position="202"/>
        <end position="269"/>
    </location>
</feature>
<comment type="pathway">
    <text evidence="10">Isoprenoid biosynthesis; isopentenyl diphosphate biosynthesis via DXP pathway; isopentenyl diphosphate from 1-deoxy-D-xylulose 5-phosphate: step 3/6.</text>
</comment>
<evidence type="ECO:0000256" key="2">
    <source>
        <dbReference type="ARBA" id="ARBA00012052"/>
    </source>
</evidence>
<dbReference type="Gene3D" id="3.30.230.10">
    <property type="match status" value="1"/>
</dbReference>
<evidence type="ECO:0000313" key="14">
    <source>
        <dbReference type="Proteomes" id="UP001060336"/>
    </source>
</evidence>
<dbReference type="HAMAP" id="MF_00061">
    <property type="entry name" value="IspE"/>
    <property type="match status" value="1"/>
</dbReference>
<keyword evidence="8 10" id="KW-0414">Isoprene biosynthesis</keyword>
<keyword evidence="4 10" id="KW-0808">Transferase</keyword>
<dbReference type="InterPro" id="IPR014721">
    <property type="entry name" value="Ribsml_uS5_D2-typ_fold_subgr"/>
</dbReference>
<accession>A0A9J7ALC5</accession>
<dbReference type="EMBL" id="CP102480">
    <property type="protein sequence ID" value="UUX47967.1"/>
    <property type="molecule type" value="Genomic_DNA"/>
</dbReference>
<dbReference type="PANTHER" id="PTHR43527:SF2">
    <property type="entry name" value="4-DIPHOSPHOCYTIDYL-2-C-METHYL-D-ERYTHRITOL KINASE, CHLOROPLASTIC"/>
    <property type="match status" value="1"/>
</dbReference>
<keyword evidence="14" id="KW-1185">Reference proteome</keyword>
<dbReference type="RefSeq" id="WP_257766476.1">
    <property type="nucleotide sequence ID" value="NZ_CP102480.1"/>
</dbReference>
<dbReference type="SUPFAM" id="SSF55060">
    <property type="entry name" value="GHMP Kinase, C-terminal domain"/>
    <property type="match status" value="1"/>
</dbReference>
<feature type="domain" description="GHMP kinase N-terminal" evidence="11">
    <location>
        <begin position="73"/>
        <end position="148"/>
    </location>
</feature>
<evidence type="ECO:0000256" key="10">
    <source>
        <dbReference type="HAMAP-Rule" id="MF_00061"/>
    </source>
</evidence>
<keyword evidence="6 10" id="KW-0418">Kinase</keyword>
<reference evidence="13" key="1">
    <citation type="submission" date="2022-08" db="EMBL/GenBank/DDBJ databases">
        <title>Nisaea acidiphila sp. nov., isolated from a marine algal debris and emended description of the genus Nisaea Urios et al. 2008.</title>
        <authorList>
            <person name="Kwon K."/>
        </authorList>
    </citation>
    <scope>NUCLEOTIDE SEQUENCE</scope>
    <source>
        <strain evidence="13">MEBiC11861</strain>
    </source>
</reference>
<keyword evidence="7 10" id="KW-0067">ATP-binding</keyword>
<dbReference type="SUPFAM" id="SSF54211">
    <property type="entry name" value="Ribosomal protein S5 domain 2-like"/>
    <property type="match status" value="1"/>
</dbReference>
<dbReference type="InterPro" id="IPR036554">
    <property type="entry name" value="GHMP_kinase_C_sf"/>
</dbReference>
<dbReference type="GO" id="GO:0016114">
    <property type="term" value="P:terpenoid biosynthetic process"/>
    <property type="evidence" value="ECO:0007669"/>
    <property type="project" value="UniProtKB-UniRule"/>
</dbReference>
<protein>
    <recommendedName>
        <fullName evidence="3 10">4-diphosphocytidyl-2-C-methyl-D-erythritol kinase</fullName>
        <shortName evidence="10">CMK</shortName>
        <ecNumber evidence="2 10">2.7.1.148</ecNumber>
    </recommendedName>
    <alternativeName>
        <fullName evidence="9 10">4-(cytidine-5'-diphospho)-2-C-methyl-D-erythritol kinase</fullName>
    </alternativeName>
</protein>
<feature type="active site" evidence="10">
    <location>
        <position position="15"/>
    </location>
</feature>
<dbReference type="GO" id="GO:0019288">
    <property type="term" value="P:isopentenyl diphosphate biosynthetic process, methylerythritol 4-phosphate pathway"/>
    <property type="evidence" value="ECO:0007669"/>
    <property type="project" value="UniProtKB-UniRule"/>
</dbReference>
<evidence type="ECO:0000256" key="9">
    <source>
        <dbReference type="ARBA" id="ARBA00032554"/>
    </source>
</evidence>
<dbReference type="Gene3D" id="3.30.70.890">
    <property type="entry name" value="GHMP kinase, C-terminal domain"/>
    <property type="match status" value="1"/>
</dbReference>
<sequence>MAERSDARLLLAPAKVNLSLRVLGRRQDGYHELISRVAFADLHDRIVVGPARAGEKDTLDLSGPFAGTLEPDNLILRAVARFREAFPSLAPLRISLKKHIPVAAGLGGGSADAAAMLRHLARFANCDPMNPRIQAIAATLGADVPVCLEPVSRTMRGTGTKLDPPREDFPEQPVLLVNPGVAVPTGAVFTVLGAGPLSDGFAALSAEEERNDLEMPARKVAREVGEVLDVLRGLTSPRAVGLSGSGATCFALFSDETARDRAAAEITAVHPDWWLHAGMLRNWEAGELESVA</sequence>
<feature type="binding site" evidence="10">
    <location>
        <begin position="101"/>
        <end position="111"/>
    </location>
    <ligand>
        <name>ATP</name>
        <dbReference type="ChEBI" id="CHEBI:30616"/>
    </ligand>
</feature>
<dbReference type="GO" id="GO:0005524">
    <property type="term" value="F:ATP binding"/>
    <property type="evidence" value="ECO:0007669"/>
    <property type="project" value="UniProtKB-UniRule"/>
</dbReference>
<name>A0A9J7ALC5_9PROT</name>
<comment type="catalytic activity">
    <reaction evidence="10">
        <text>4-CDP-2-C-methyl-D-erythritol + ATP = 4-CDP-2-C-methyl-D-erythritol 2-phosphate + ADP + H(+)</text>
        <dbReference type="Rhea" id="RHEA:18437"/>
        <dbReference type="ChEBI" id="CHEBI:15378"/>
        <dbReference type="ChEBI" id="CHEBI:30616"/>
        <dbReference type="ChEBI" id="CHEBI:57823"/>
        <dbReference type="ChEBI" id="CHEBI:57919"/>
        <dbReference type="ChEBI" id="CHEBI:456216"/>
        <dbReference type="EC" id="2.7.1.148"/>
    </reaction>
</comment>
<dbReference type="InterPro" id="IPR006204">
    <property type="entry name" value="GHMP_kinase_N_dom"/>
</dbReference>
<evidence type="ECO:0000256" key="3">
    <source>
        <dbReference type="ARBA" id="ARBA00017473"/>
    </source>
</evidence>
<proteinExistence type="inferred from homology"/>
<evidence type="ECO:0000256" key="5">
    <source>
        <dbReference type="ARBA" id="ARBA00022741"/>
    </source>
</evidence>
<feature type="active site" evidence="10">
    <location>
        <position position="143"/>
    </location>
</feature>
<dbReference type="NCBIfam" id="NF011202">
    <property type="entry name" value="PRK14608.1"/>
    <property type="match status" value="1"/>
</dbReference>
<comment type="function">
    <text evidence="10">Catalyzes the phosphorylation of the position 2 hydroxy group of 4-diphosphocytidyl-2C-methyl-D-erythritol.</text>
</comment>
<dbReference type="PIRSF" id="PIRSF010376">
    <property type="entry name" value="IspE"/>
    <property type="match status" value="1"/>
</dbReference>
<evidence type="ECO:0000256" key="6">
    <source>
        <dbReference type="ARBA" id="ARBA00022777"/>
    </source>
</evidence>
<keyword evidence="5 10" id="KW-0547">Nucleotide-binding</keyword>
<dbReference type="AlphaFoldDB" id="A0A9J7ALC5"/>
<dbReference type="Proteomes" id="UP001060336">
    <property type="component" value="Chromosome"/>
</dbReference>
<dbReference type="Pfam" id="PF08544">
    <property type="entry name" value="GHMP_kinases_C"/>
    <property type="match status" value="1"/>
</dbReference>
<evidence type="ECO:0000256" key="4">
    <source>
        <dbReference type="ARBA" id="ARBA00022679"/>
    </source>
</evidence>
<evidence type="ECO:0000313" key="13">
    <source>
        <dbReference type="EMBL" id="UUX47967.1"/>
    </source>
</evidence>
<dbReference type="GO" id="GO:0050515">
    <property type="term" value="F:4-(cytidine 5'-diphospho)-2-C-methyl-D-erythritol kinase activity"/>
    <property type="evidence" value="ECO:0007669"/>
    <property type="project" value="UniProtKB-UniRule"/>
</dbReference>
<dbReference type="PANTHER" id="PTHR43527">
    <property type="entry name" value="4-DIPHOSPHOCYTIDYL-2-C-METHYL-D-ERYTHRITOL KINASE, CHLOROPLASTIC"/>
    <property type="match status" value="1"/>
</dbReference>
<dbReference type="InterPro" id="IPR013750">
    <property type="entry name" value="GHMP_kinase_C_dom"/>
</dbReference>
<gene>
    <name evidence="10" type="primary">ispE</name>
    <name evidence="13" type="ORF">NUH88_11105</name>
</gene>
<dbReference type="InterPro" id="IPR020568">
    <property type="entry name" value="Ribosomal_Su5_D2-typ_SF"/>
</dbReference>
<evidence type="ECO:0000256" key="1">
    <source>
        <dbReference type="ARBA" id="ARBA00009684"/>
    </source>
</evidence>
<evidence type="ECO:0000256" key="8">
    <source>
        <dbReference type="ARBA" id="ARBA00023229"/>
    </source>
</evidence>
<dbReference type="NCBIfam" id="TIGR00154">
    <property type="entry name" value="ispE"/>
    <property type="match status" value="1"/>
</dbReference>
<evidence type="ECO:0000259" key="12">
    <source>
        <dbReference type="Pfam" id="PF08544"/>
    </source>
</evidence>
<evidence type="ECO:0000256" key="7">
    <source>
        <dbReference type="ARBA" id="ARBA00022840"/>
    </source>
</evidence>
<comment type="similarity">
    <text evidence="1 10">Belongs to the GHMP kinase family. IspE subfamily.</text>
</comment>
<evidence type="ECO:0000259" key="11">
    <source>
        <dbReference type="Pfam" id="PF00288"/>
    </source>
</evidence>
<dbReference type="Pfam" id="PF00288">
    <property type="entry name" value="GHMP_kinases_N"/>
    <property type="match status" value="1"/>
</dbReference>
<organism evidence="13 14">
    <name type="scientific">Nisaea acidiphila</name>
    <dbReference type="NCBI Taxonomy" id="1862145"/>
    <lineage>
        <taxon>Bacteria</taxon>
        <taxon>Pseudomonadati</taxon>
        <taxon>Pseudomonadota</taxon>
        <taxon>Alphaproteobacteria</taxon>
        <taxon>Rhodospirillales</taxon>
        <taxon>Thalassobaculaceae</taxon>
        <taxon>Nisaea</taxon>
    </lineage>
</organism>